<keyword evidence="1" id="KW-1133">Transmembrane helix</keyword>
<organism evidence="2 3">
    <name type="scientific">Suillus plorans</name>
    <dbReference type="NCBI Taxonomy" id="116603"/>
    <lineage>
        <taxon>Eukaryota</taxon>
        <taxon>Fungi</taxon>
        <taxon>Dikarya</taxon>
        <taxon>Basidiomycota</taxon>
        <taxon>Agaricomycotina</taxon>
        <taxon>Agaricomycetes</taxon>
        <taxon>Agaricomycetidae</taxon>
        <taxon>Boletales</taxon>
        <taxon>Suillineae</taxon>
        <taxon>Suillaceae</taxon>
        <taxon>Suillus</taxon>
    </lineage>
</organism>
<comment type="caution">
    <text evidence="2">The sequence shown here is derived from an EMBL/GenBank/DDBJ whole genome shotgun (WGS) entry which is preliminary data.</text>
</comment>
<dbReference type="GeneID" id="64605217"/>
<protein>
    <submittedName>
        <fullName evidence="2">Uncharacterized protein</fullName>
    </submittedName>
</protein>
<reference evidence="2" key="1">
    <citation type="journal article" date="2020" name="New Phytol.">
        <title>Comparative genomics reveals dynamic genome evolution in host specialist ectomycorrhizal fungi.</title>
        <authorList>
            <person name="Lofgren L.A."/>
            <person name="Nguyen N.H."/>
            <person name="Vilgalys R."/>
            <person name="Ruytinx J."/>
            <person name="Liao H.L."/>
            <person name="Branco S."/>
            <person name="Kuo A."/>
            <person name="LaButti K."/>
            <person name="Lipzen A."/>
            <person name="Andreopoulos W."/>
            <person name="Pangilinan J."/>
            <person name="Riley R."/>
            <person name="Hundley H."/>
            <person name="Na H."/>
            <person name="Barry K."/>
            <person name="Grigoriev I.V."/>
            <person name="Stajich J.E."/>
            <person name="Kennedy P.G."/>
        </authorList>
    </citation>
    <scope>NUCLEOTIDE SEQUENCE</scope>
    <source>
        <strain evidence="2">S12</strain>
    </source>
</reference>
<gene>
    <name evidence="2" type="ORF">HD556DRAFT_73238</name>
</gene>
<name>A0A9P7DPJ5_9AGAM</name>
<dbReference type="InterPro" id="IPR055323">
    <property type="entry name" value="C57A10.07/YOR238W"/>
</dbReference>
<evidence type="ECO:0000256" key="1">
    <source>
        <dbReference type="SAM" id="Phobius"/>
    </source>
</evidence>
<dbReference type="RefSeq" id="XP_041164099.1">
    <property type="nucleotide sequence ID" value="XM_041311453.1"/>
</dbReference>
<keyword evidence="1" id="KW-0812">Transmembrane</keyword>
<feature type="transmembrane region" description="Helical" evidence="1">
    <location>
        <begin position="41"/>
        <end position="62"/>
    </location>
</feature>
<keyword evidence="3" id="KW-1185">Reference proteome</keyword>
<dbReference type="OrthoDB" id="4347at2759"/>
<dbReference type="PANTHER" id="PTHR28110">
    <property type="entry name" value="TRANSMEMBRANE PROTEIN"/>
    <property type="match status" value="1"/>
</dbReference>
<dbReference type="AlphaFoldDB" id="A0A9P7DPJ5"/>
<evidence type="ECO:0000313" key="2">
    <source>
        <dbReference type="EMBL" id="KAG1799876.1"/>
    </source>
</evidence>
<dbReference type="GO" id="GO:0005737">
    <property type="term" value="C:cytoplasm"/>
    <property type="evidence" value="ECO:0007669"/>
    <property type="project" value="TreeGrafter"/>
</dbReference>
<keyword evidence="1" id="KW-0472">Membrane</keyword>
<proteinExistence type="predicted"/>
<evidence type="ECO:0000313" key="3">
    <source>
        <dbReference type="Proteomes" id="UP000719766"/>
    </source>
</evidence>
<dbReference type="Proteomes" id="UP000719766">
    <property type="component" value="Unassembled WGS sequence"/>
</dbReference>
<accession>A0A9P7DPJ5</accession>
<sequence>MLPSPVSSNRRGTSQHLRTFSSSDLRRALSLLRSRSRFTNLSIIILAGCFCVSFLYNLAFIFSSFPPSLVTYTPPQSILSTIARNTTLENLSHLVIVPGHAIWTGTQPDQVLDAGQWTLEEYQRGGGSYRISAFVEHIRRGVEITLKDDSSLLIFSGGQTRLQSTTTEAESYMRLAISLGLFHPDSKQPSHAPHFPRATTETYALDSYQNFLFSLARFHEITGRYPLQVTIVGYDMKRRRFEELHRTALRFPANHFEYIGIEPSANEESARIGEVSTFVFLSGFMLCSTGIQVKNGYAPYQLDLYGCHDFLLAKRRARNPFLRFHSYHASAPELRGLLEWCPDDAGMVYNGPLPWDVYE</sequence>
<dbReference type="PANTHER" id="PTHR28110:SF1">
    <property type="entry name" value="TRANSMEMBRANE PROTEIN"/>
    <property type="match status" value="1"/>
</dbReference>
<dbReference type="EMBL" id="JABBWE010000010">
    <property type="protein sequence ID" value="KAG1799876.1"/>
    <property type="molecule type" value="Genomic_DNA"/>
</dbReference>